<evidence type="ECO:0000313" key="6">
    <source>
        <dbReference type="Proteomes" id="UP001383192"/>
    </source>
</evidence>
<evidence type="ECO:0000256" key="1">
    <source>
        <dbReference type="ARBA" id="ARBA00022737"/>
    </source>
</evidence>
<dbReference type="InterPro" id="IPR011989">
    <property type="entry name" value="ARM-like"/>
</dbReference>
<dbReference type="InterPro" id="IPR016024">
    <property type="entry name" value="ARM-type_fold"/>
</dbReference>
<dbReference type="Proteomes" id="UP001383192">
    <property type="component" value="Unassembled WGS sequence"/>
</dbReference>
<dbReference type="SUPFAM" id="SSF48371">
    <property type="entry name" value="ARM repeat"/>
    <property type="match status" value="1"/>
</dbReference>
<dbReference type="InterPro" id="IPR001313">
    <property type="entry name" value="Pumilio_RNA-bd_rpt"/>
</dbReference>
<feature type="repeat" description="Pumilio" evidence="2">
    <location>
        <begin position="233"/>
        <end position="268"/>
    </location>
</feature>
<feature type="repeat" description="Pumilio" evidence="2">
    <location>
        <begin position="413"/>
        <end position="448"/>
    </location>
</feature>
<gene>
    <name evidence="5" type="primary">PUF3_3</name>
    <name evidence="5" type="ORF">VNI00_012573</name>
</gene>
<evidence type="ECO:0000313" key="5">
    <source>
        <dbReference type="EMBL" id="KAK7033946.1"/>
    </source>
</evidence>
<dbReference type="PANTHER" id="PTHR12537">
    <property type="entry name" value="RNA BINDING PROTEIN PUMILIO-RELATED"/>
    <property type="match status" value="1"/>
</dbReference>
<evidence type="ECO:0000256" key="2">
    <source>
        <dbReference type="PROSITE-ProRule" id="PRU00317"/>
    </source>
</evidence>
<feature type="domain" description="PUM-HD" evidence="4">
    <location>
        <begin position="212"/>
        <end position="555"/>
    </location>
</feature>
<dbReference type="PROSITE" id="PS50303">
    <property type="entry name" value="PUM_HD"/>
    <property type="match status" value="1"/>
</dbReference>
<dbReference type="Gene3D" id="1.25.10.10">
    <property type="entry name" value="Leucine-rich Repeat Variant"/>
    <property type="match status" value="1"/>
</dbReference>
<reference evidence="5 6" key="1">
    <citation type="submission" date="2024-01" db="EMBL/GenBank/DDBJ databases">
        <title>A draft genome for a cacao thread blight-causing isolate of Paramarasmius palmivorus.</title>
        <authorList>
            <person name="Baruah I.K."/>
            <person name="Bukari Y."/>
            <person name="Amoako-Attah I."/>
            <person name="Meinhardt L.W."/>
            <person name="Bailey B.A."/>
            <person name="Cohen S.P."/>
        </authorList>
    </citation>
    <scope>NUCLEOTIDE SEQUENCE [LARGE SCALE GENOMIC DNA]</scope>
    <source>
        <strain evidence="5 6">GH-12</strain>
    </source>
</reference>
<comment type="caution">
    <text evidence="5">The sequence shown here is derived from an EMBL/GenBank/DDBJ whole genome shotgun (WGS) entry which is preliminary data.</text>
</comment>
<dbReference type="CDD" id="cd07920">
    <property type="entry name" value="Pumilio"/>
    <property type="match status" value="1"/>
</dbReference>
<protein>
    <submittedName>
        <fullName evidence="5">mRNA binding protein puf3</fullName>
    </submittedName>
</protein>
<evidence type="ECO:0000256" key="3">
    <source>
        <dbReference type="SAM" id="MobiDB-lite"/>
    </source>
</evidence>
<name>A0AAW0C317_9AGAR</name>
<evidence type="ECO:0000259" key="4">
    <source>
        <dbReference type="PROSITE" id="PS50303"/>
    </source>
</evidence>
<proteinExistence type="predicted"/>
<feature type="repeat" description="Pumilio" evidence="2">
    <location>
        <begin position="377"/>
        <end position="412"/>
    </location>
</feature>
<keyword evidence="1" id="KW-0677">Repeat</keyword>
<feature type="compositionally biased region" description="Basic and acidic residues" evidence="3">
    <location>
        <begin position="179"/>
        <end position="189"/>
    </location>
</feature>
<sequence>MPDPNPQSFNICRNNDHYDSWRLHTQPQIMHPNIASSNPVSSSGPGGSVQGNLQPVPAGMENRFPPSTYTSMTNIPTIPDPSWYIGNGIMGQMPVASTLHGRFPMLPLQMVPMHHALHWPYHNMMPVADYSHMLPPPQHPASISWHPLAPPPNNFIPQANTQYPAAFPCPPESFASTMPHREPNQHRDLPQQNRPNPPVTPTNRIVDEIVRSRSSQLELFYSRRSPENWSLKDLIGHIAEFSCDKYGSRLIQEKVTVSTGDEKRAIFDELVPSVALHLMYDEIGNYVMQKLYEQGTQSQKIRLAATMEGSILALSIHPHGCRVVQKAFEHVLPNQQLAFLNELEPHMDYCVRHPQAHFVIERIIERVQPEHLSFVDSIIASTQDLATDRYGCHIIQRCIQHIPRQMILPLLTQLDGNAESLITDQYGNYVMQYILERGNQEDTSALISKMRGQFVRLSCNKHGSNVCEKALALTDGVTRAQLIDELLISSGSPEETPAYILANHHFGNYVLQRALGLAVGEQKNRLMASVRDNVLLGPGRPKIADKRLFMSNKSAVS</sequence>
<organism evidence="5 6">
    <name type="scientific">Paramarasmius palmivorus</name>
    <dbReference type="NCBI Taxonomy" id="297713"/>
    <lineage>
        <taxon>Eukaryota</taxon>
        <taxon>Fungi</taxon>
        <taxon>Dikarya</taxon>
        <taxon>Basidiomycota</taxon>
        <taxon>Agaricomycotina</taxon>
        <taxon>Agaricomycetes</taxon>
        <taxon>Agaricomycetidae</taxon>
        <taxon>Agaricales</taxon>
        <taxon>Marasmiineae</taxon>
        <taxon>Marasmiaceae</taxon>
        <taxon>Paramarasmius</taxon>
    </lineage>
</organism>
<dbReference type="SMART" id="SM00025">
    <property type="entry name" value="Pumilio"/>
    <property type="match status" value="8"/>
</dbReference>
<dbReference type="InterPro" id="IPR033712">
    <property type="entry name" value="Pumilio_RNA-bd"/>
</dbReference>
<dbReference type="PANTHER" id="PTHR12537:SF12">
    <property type="entry name" value="MATERNAL PROTEIN PUMILIO"/>
    <property type="match status" value="1"/>
</dbReference>
<dbReference type="Pfam" id="PF00806">
    <property type="entry name" value="PUF"/>
    <property type="match status" value="8"/>
</dbReference>
<keyword evidence="6" id="KW-1185">Reference proteome</keyword>
<feature type="region of interest" description="Disordered" evidence="3">
    <location>
        <begin position="31"/>
        <end position="50"/>
    </location>
</feature>
<feature type="repeat" description="Pumilio" evidence="2">
    <location>
        <begin position="306"/>
        <end position="341"/>
    </location>
</feature>
<accession>A0AAW0C317</accession>
<dbReference type="EMBL" id="JAYKXP010000059">
    <property type="protein sequence ID" value="KAK7033946.1"/>
    <property type="molecule type" value="Genomic_DNA"/>
</dbReference>
<dbReference type="GO" id="GO:0010608">
    <property type="term" value="P:post-transcriptional regulation of gene expression"/>
    <property type="evidence" value="ECO:0007669"/>
    <property type="project" value="TreeGrafter"/>
</dbReference>
<feature type="region of interest" description="Disordered" evidence="3">
    <location>
        <begin position="170"/>
        <end position="202"/>
    </location>
</feature>
<dbReference type="GO" id="GO:0005737">
    <property type="term" value="C:cytoplasm"/>
    <property type="evidence" value="ECO:0007669"/>
    <property type="project" value="TreeGrafter"/>
</dbReference>
<feature type="repeat" description="Pumilio" evidence="2">
    <location>
        <begin position="485"/>
        <end position="528"/>
    </location>
</feature>
<dbReference type="InterPro" id="IPR033133">
    <property type="entry name" value="PUM-HD"/>
</dbReference>
<dbReference type="PROSITE" id="PS50302">
    <property type="entry name" value="PUM"/>
    <property type="match status" value="7"/>
</dbReference>
<dbReference type="AlphaFoldDB" id="A0AAW0C317"/>
<dbReference type="GO" id="GO:0003730">
    <property type="term" value="F:mRNA 3'-UTR binding"/>
    <property type="evidence" value="ECO:0007669"/>
    <property type="project" value="TreeGrafter"/>
</dbReference>
<feature type="repeat" description="Pumilio" evidence="2">
    <location>
        <begin position="449"/>
        <end position="484"/>
    </location>
</feature>
<feature type="repeat" description="Pumilio" evidence="2">
    <location>
        <begin position="269"/>
        <end position="305"/>
    </location>
</feature>